<organism evidence="6 7">
    <name type="scientific">Nocardioides baekrokdamisoli</name>
    <dbReference type="NCBI Taxonomy" id="1804624"/>
    <lineage>
        <taxon>Bacteria</taxon>
        <taxon>Bacillati</taxon>
        <taxon>Actinomycetota</taxon>
        <taxon>Actinomycetes</taxon>
        <taxon>Propionibacteriales</taxon>
        <taxon>Nocardioidaceae</taxon>
        <taxon>Nocardioides</taxon>
    </lineage>
</organism>
<gene>
    <name evidence="6" type="ORF">Back2_12340</name>
</gene>
<evidence type="ECO:0000313" key="7">
    <source>
        <dbReference type="Proteomes" id="UP000271573"/>
    </source>
</evidence>
<dbReference type="Gene3D" id="3.90.79.10">
    <property type="entry name" value="Nucleoside Triphosphate Pyrophosphohydrolase"/>
    <property type="match status" value="1"/>
</dbReference>
<sequence length="145" mass="15686">MQRLAAYALITRTRAGVEEILLSRLSDKVTSGVLWALPGGGVEHGEHPRDAVVREVHEETGLDVEVGEQARVFSLHEPRAWRPGRRVDSHAVRLVFDGVVPADAPEPQTIEVGGSTAEAAWVALEDVRSGKVPTVSVVREALGLR</sequence>
<comment type="similarity">
    <text evidence="2 4">Belongs to the Nudix hydrolase family.</text>
</comment>
<dbReference type="PRINTS" id="PR00502">
    <property type="entry name" value="NUDIXFAMILY"/>
</dbReference>
<dbReference type="Pfam" id="PF00293">
    <property type="entry name" value="NUDIX"/>
    <property type="match status" value="1"/>
</dbReference>
<dbReference type="PANTHER" id="PTHR43046">
    <property type="entry name" value="GDP-MANNOSE MANNOSYL HYDROLASE"/>
    <property type="match status" value="1"/>
</dbReference>
<keyword evidence="7" id="KW-1185">Reference proteome</keyword>
<protein>
    <recommendedName>
        <fullName evidence="5">Nudix hydrolase domain-containing protein</fullName>
    </recommendedName>
</protein>
<proteinExistence type="inferred from homology"/>
<dbReference type="PROSITE" id="PS00893">
    <property type="entry name" value="NUDIX_BOX"/>
    <property type="match status" value="1"/>
</dbReference>
<dbReference type="EMBL" id="AP019307">
    <property type="protein sequence ID" value="BBH16947.1"/>
    <property type="molecule type" value="Genomic_DNA"/>
</dbReference>
<dbReference type="PROSITE" id="PS51462">
    <property type="entry name" value="NUDIX"/>
    <property type="match status" value="1"/>
</dbReference>
<dbReference type="GO" id="GO:0016787">
    <property type="term" value="F:hydrolase activity"/>
    <property type="evidence" value="ECO:0007669"/>
    <property type="project" value="UniProtKB-KW"/>
</dbReference>
<dbReference type="SUPFAM" id="SSF55811">
    <property type="entry name" value="Nudix"/>
    <property type="match status" value="1"/>
</dbReference>
<dbReference type="InterPro" id="IPR020476">
    <property type="entry name" value="Nudix_hydrolase"/>
</dbReference>
<dbReference type="InterPro" id="IPR015797">
    <property type="entry name" value="NUDIX_hydrolase-like_dom_sf"/>
</dbReference>
<name>A0A3G9IDB8_9ACTN</name>
<feature type="domain" description="Nudix hydrolase" evidence="5">
    <location>
        <begin position="1"/>
        <end position="145"/>
    </location>
</feature>
<dbReference type="InterPro" id="IPR020084">
    <property type="entry name" value="NUDIX_hydrolase_CS"/>
</dbReference>
<evidence type="ECO:0000256" key="2">
    <source>
        <dbReference type="ARBA" id="ARBA00005582"/>
    </source>
</evidence>
<evidence type="ECO:0000256" key="1">
    <source>
        <dbReference type="ARBA" id="ARBA00001946"/>
    </source>
</evidence>
<evidence type="ECO:0000256" key="3">
    <source>
        <dbReference type="ARBA" id="ARBA00022801"/>
    </source>
</evidence>
<evidence type="ECO:0000313" key="6">
    <source>
        <dbReference type="EMBL" id="BBH16947.1"/>
    </source>
</evidence>
<keyword evidence="3 4" id="KW-0378">Hydrolase</keyword>
<evidence type="ECO:0000259" key="5">
    <source>
        <dbReference type="PROSITE" id="PS51462"/>
    </source>
</evidence>
<dbReference type="PANTHER" id="PTHR43046:SF14">
    <property type="entry name" value="MUTT_NUDIX FAMILY PROTEIN"/>
    <property type="match status" value="1"/>
</dbReference>
<evidence type="ECO:0000256" key="4">
    <source>
        <dbReference type="RuleBase" id="RU003476"/>
    </source>
</evidence>
<dbReference type="KEGG" id="nbe:Back2_12340"/>
<dbReference type="AlphaFoldDB" id="A0A3G9IDB8"/>
<accession>A0A3G9IDB8</accession>
<dbReference type="Proteomes" id="UP000271573">
    <property type="component" value="Chromosome"/>
</dbReference>
<reference evidence="6 7" key="1">
    <citation type="submission" date="2018-11" db="EMBL/GenBank/DDBJ databases">
        <title>Complete genome sequence of Nocardioides baekrokdamisoli strain KCTC 39748.</title>
        <authorList>
            <person name="Kang S.W."/>
            <person name="Lee K.C."/>
            <person name="Kim K.K."/>
            <person name="Kim J.S."/>
            <person name="Kim D.S."/>
            <person name="Ko S.H."/>
            <person name="Yang S.H."/>
            <person name="Shin Y.K."/>
            <person name="Lee J.S."/>
        </authorList>
    </citation>
    <scope>NUCLEOTIDE SEQUENCE [LARGE SCALE GENOMIC DNA]</scope>
    <source>
        <strain evidence="6 7">KCTC 39748</strain>
    </source>
</reference>
<comment type="cofactor">
    <cofactor evidence="1">
        <name>Mg(2+)</name>
        <dbReference type="ChEBI" id="CHEBI:18420"/>
    </cofactor>
</comment>
<dbReference type="InterPro" id="IPR000086">
    <property type="entry name" value="NUDIX_hydrolase_dom"/>
</dbReference>